<dbReference type="Gene3D" id="3.40.50.720">
    <property type="entry name" value="NAD(P)-binding Rossmann-like Domain"/>
    <property type="match status" value="1"/>
</dbReference>
<protein>
    <recommendedName>
        <fullName evidence="2">NAD-dependent epimerase/dehydratase domain-containing protein</fullName>
    </recommendedName>
</protein>
<dbReference type="AlphaFoldDB" id="A0A1F4VC53"/>
<dbReference type="InterPro" id="IPR025101">
    <property type="entry name" value="DUF4012"/>
</dbReference>
<dbReference type="Pfam" id="PF01370">
    <property type="entry name" value="Epimerase"/>
    <property type="match status" value="1"/>
</dbReference>
<evidence type="ECO:0000313" key="3">
    <source>
        <dbReference type="EMBL" id="OGC54754.1"/>
    </source>
</evidence>
<dbReference type="Proteomes" id="UP000179005">
    <property type="component" value="Unassembled WGS sequence"/>
</dbReference>
<organism evidence="3 4">
    <name type="scientific">candidate division WWE3 bacterium RIFCSPHIGHO2_01_FULL_48_15</name>
    <dbReference type="NCBI Taxonomy" id="1802619"/>
    <lineage>
        <taxon>Bacteria</taxon>
        <taxon>Katanobacteria</taxon>
    </lineage>
</organism>
<gene>
    <name evidence="3" type="ORF">A2797_02425</name>
</gene>
<proteinExistence type="inferred from homology"/>
<dbReference type="PANTHER" id="PTHR43000">
    <property type="entry name" value="DTDP-D-GLUCOSE 4,6-DEHYDRATASE-RELATED"/>
    <property type="match status" value="1"/>
</dbReference>
<dbReference type="InterPro" id="IPR001509">
    <property type="entry name" value="Epimerase_deHydtase"/>
</dbReference>
<reference evidence="3 4" key="1">
    <citation type="journal article" date="2016" name="Nat. Commun.">
        <title>Thousands of microbial genomes shed light on interconnected biogeochemical processes in an aquifer system.</title>
        <authorList>
            <person name="Anantharaman K."/>
            <person name="Brown C.T."/>
            <person name="Hug L.A."/>
            <person name="Sharon I."/>
            <person name="Castelle C.J."/>
            <person name="Probst A.J."/>
            <person name="Thomas B.C."/>
            <person name="Singh A."/>
            <person name="Wilkins M.J."/>
            <person name="Karaoz U."/>
            <person name="Brodie E.L."/>
            <person name="Williams K.H."/>
            <person name="Hubbard S.S."/>
            <person name="Banfield J.F."/>
        </authorList>
    </citation>
    <scope>NUCLEOTIDE SEQUENCE [LARGE SCALE GENOMIC DNA]</scope>
</reference>
<evidence type="ECO:0000259" key="2">
    <source>
        <dbReference type="Pfam" id="PF01370"/>
    </source>
</evidence>
<dbReference type="STRING" id="1802619.A2797_02425"/>
<dbReference type="InterPro" id="IPR036291">
    <property type="entry name" value="NAD(P)-bd_dom_sf"/>
</dbReference>
<evidence type="ECO:0000256" key="1">
    <source>
        <dbReference type="ARBA" id="ARBA00007637"/>
    </source>
</evidence>
<feature type="domain" description="NAD-dependent epimerase/dehydratase" evidence="2">
    <location>
        <begin position="85"/>
        <end position="179"/>
    </location>
</feature>
<name>A0A1F4VC53_UNCKA</name>
<sequence length="853" mass="94647">MQKPSVLLAYGEKVFSRALQKALEERRYAATILSSGPPPRASYDFILQLASDPTDLTQGTRQLLEKMVKDRARFFLVAYRSDEQLYQESFRFAQSLTHDFERKFGISVNTLRLGRLFGPQIAKEDSGALGFLVHEFTEGEILTIYGGGEEKDYYLYVDDAYAGIAHALGKAEAGITYSIAPKATTSALSIAKLLSELGEGRHEIHYHRGLVALDEQGAVEGEPLPQWREKFSLREGILEILKTQSTQAISPHRKMLPSLRLPALPLPRISFKKPSPIFLKWALIILLLFSPILYLAGETAFAFYQLTRAKDEAAGFNFPAASSSARQAAASFERIERWEKIIPILGAAAIAKEVALATYEATANGDLAAVTLENFMRSRQGLAVAPQTQEQFRSLAANFSASEDHLAVATIEADKLTSPFSKGFIQAAKSGLADGLELVRLGRSFWGQAYDLLGYQGPRNYLVLFQNSAEIWAGGGPATSLALVTLESGAIKDLAFYDLYDFQNVVPPAEEQPPVFGGPRSQLYLLLSPDFASNAAFTSAVFRAGTGVAVDGIIGIDLHFTEKLLEETGPFYLADFEKEVSASNLFEVAESTVEKGFFPGSTKKKRFMQALGEGLLEKIFAIKRENYAAISRLAWEQLKQKGILLYFNNASFYQEVIESNFAGLVRSGSGDYLFPLDHNVGTKGTIWIKRMIEYKVFNTDREGKMRGELKITWKNEGGESWPAGIYPNYFRVLVPKGAQLVTADLESGDVTGEVGFAEEEGKDVFYLPTNIDPQRQKTLRLLYDLPFNLSDLSTYELLLQHQPGQVSDRFKLTFEIPFGYETTSESLQKDGEALIFEGELLTDLEFTINLKAK</sequence>
<comment type="similarity">
    <text evidence="1">Belongs to the NAD(P)-dependent epimerase/dehydratase family.</text>
</comment>
<dbReference type="Gene3D" id="3.90.25.10">
    <property type="entry name" value="UDP-galactose 4-epimerase, domain 1"/>
    <property type="match status" value="1"/>
</dbReference>
<dbReference type="Pfam" id="PF13196">
    <property type="entry name" value="DUF4012"/>
    <property type="match status" value="1"/>
</dbReference>
<dbReference type="SUPFAM" id="SSF51735">
    <property type="entry name" value="NAD(P)-binding Rossmann-fold domains"/>
    <property type="match status" value="1"/>
</dbReference>
<accession>A0A1F4VC53</accession>
<dbReference type="EMBL" id="MEVC01000014">
    <property type="protein sequence ID" value="OGC54754.1"/>
    <property type="molecule type" value="Genomic_DNA"/>
</dbReference>
<evidence type="ECO:0000313" key="4">
    <source>
        <dbReference type="Proteomes" id="UP000179005"/>
    </source>
</evidence>
<comment type="caution">
    <text evidence="3">The sequence shown here is derived from an EMBL/GenBank/DDBJ whole genome shotgun (WGS) entry which is preliminary data.</text>
</comment>